<proteinExistence type="predicted"/>
<reference evidence="1 2" key="1">
    <citation type="submission" date="2016-03" db="EMBL/GenBank/DDBJ databases">
        <title>Comparative genomics of 54 Lactobacillus plantarum strains reveals genomic uncoupling from niche constraints.</title>
        <authorList>
            <person name="Martino M.E."/>
        </authorList>
    </citation>
    <scope>NUCLEOTIDE SEQUENCE [LARGE SCALE GENOMIC DNA]</scope>
    <source>
        <strain evidence="1 2">NAB2</strain>
    </source>
</reference>
<gene>
    <name evidence="1" type="ORF">NAB2_0704</name>
</gene>
<evidence type="ECO:0000313" key="2">
    <source>
        <dbReference type="Proteomes" id="UP000076872"/>
    </source>
</evidence>
<dbReference type="AlphaFoldDB" id="A0AAW3RKP5"/>
<dbReference type="EMBL" id="LUXO01000018">
    <property type="protein sequence ID" value="KZV05022.1"/>
    <property type="molecule type" value="Genomic_DNA"/>
</dbReference>
<accession>A0AAW3RKP5</accession>
<dbReference type="Proteomes" id="UP000076872">
    <property type="component" value="Unassembled WGS sequence"/>
</dbReference>
<organism evidence="1 2">
    <name type="scientific">Lactiplantibacillus plantarum</name>
    <name type="common">Lactobacillus plantarum</name>
    <dbReference type="NCBI Taxonomy" id="1590"/>
    <lineage>
        <taxon>Bacteria</taxon>
        <taxon>Bacillati</taxon>
        <taxon>Bacillota</taxon>
        <taxon>Bacilli</taxon>
        <taxon>Lactobacillales</taxon>
        <taxon>Lactobacillaceae</taxon>
        <taxon>Lactiplantibacillus</taxon>
    </lineage>
</organism>
<evidence type="ECO:0000313" key="1">
    <source>
        <dbReference type="EMBL" id="KZV05022.1"/>
    </source>
</evidence>
<sequence>MIKSHHQSTSNIDLIYFQDSKSTRVLGFNQPQTDFNCIVKKYI</sequence>
<name>A0AAW3RKP5_LACPN</name>
<protein>
    <submittedName>
        <fullName evidence="1">Uncharacterized protein</fullName>
    </submittedName>
</protein>
<comment type="caution">
    <text evidence="1">The sequence shown here is derived from an EMBL/GenBank/DDBJ whole genome shotgun (WGS) entry which is preliminary data.</text>
</comment>